<dbReference type="InterPro" id="IPR001387">
    <property type="entry name" value="Cro/C1-type_HTH"/>
</dbReference>
<reference evidence="4" key="2">
    <citation type="submission" date="2020-01" db="EMBL/GenBank/DDBJ databases">
        <authorList>
            <person name="Aviles F."/>
            <person name="Meyer T.E."/>
            <person name="Kyndt J.A."/>
        </authorList>
    </citation>
    <scope>NUCLEOTIDE SEQUENCE</scope>
    <source>
        <strain evidence="4">SE3</strain>
    </source>
</reference>
<dbReference type="EMBL" id="JAAFAN010000070">
    <property type="protein sequence ID" value="NDO91008.1"/>
    <property type="molecule type" value="Genomic_DNA"/>
</dbReference>
<dbReference type="AlphaFoldDB" id="A0A6N7ZF86"/>
<proteinExistence type="predicted"/>
<evidence type="ECO:0000313" key="6">
    <source>
        <dbReference type="Proteomes" id="UP000471672"/>
    </source>
</evidence>
<reference evidence="4 6" key="3">
    <citation type="journal article" date="2021" name="Arch. Microbiol.">
        <title>Cellulosimicrobium fucosivorans sp. nov., isolated from San Elijo Lagoon, contains a fucose metabolic pathway linked to carotenoid production.</title>
        <authorList>
            <person name="Aviles F.A."/>
            <person name="Kyndt J.A."/>
        </authorList>
    </citation>
    <scope>NUCLEOTIDE SEQUENCE [LARGE SCALE GENOMIC DNA]</scope>
    <source>
        <strain evidence="4 6">SE3</strain>
    </source>
</reference>
<protein>
    <submittedName>
        <fullName evidence="4">Helix-turn-helix transcriptional regulator</fullName>
    </submittedName>
    <submittedName>
        <fullName evidence="3">XRE family transcriptional regulator</fullName>
    </submittedName>
</protein>
<dbReference type="SMART" id="SM00530">
    <property type="entry name" value="HTH_XRE"/>
    <property type="match status" value="1"/>
</dbReference>
<dbReference type="GO" id="GO:0003677">
    <property type="term" value="F:DNA binding"/>
    <property type="evidence" value="ECO:0007669"/>
    <property type="project" value="InterPro"/>
</dbReference>
<feature type="domain" description="HTH cro/C1-type" evidence="2">
    <location>
        <begin position="40"/>
        <end position="96"/>
    </location>
</feature>
<feature type="region of interest" description="Disordered" evidence="1">
    <location>
        <begin position="1"/>
        <end position="20"/>
    </location>
</feature>
<comment type="caution">
    <text evidence="3">The sequence shown here is derived from an EMBL/GenBank/DDBJ whole genome shotgun (WGS) entry which is preliminary data.</text>
</comment>
<evidence type="ECO:0000313" key="3">
    <source>
        <dbReference type="EMBL" id="MTG87972.1"/>
    </source>
</evidence>
<gene>
    <name evidence="3" type="ORF">GJV82_03230</name>
    <name evidence="4" type="ORF">GYH36_16340</name>
</gene>
<dbReference type="InterPro" id="IPR010982">
    <property type="entry name" value="Lambda_DNA-bd_dom_sf"/>
</dbReference>
<dbReference type="SUPFAM" id="SSF47413">
    <property type="entry name" value="lambda repressor-like DNA-binding domains"/>
    <property type="match status" value="1"/>
</dbReference>
<dbReference type="Proteomes" id="UP000440668">
    <property type="component" value="Unassembled WGS sequence"/>
</dbReference>
<dbReference type="Gene3D" id="1.10.260.40">
    <property type="entry name" value="lambda repressor-like DNA-binding domains"/>
    <property type="match status" value="1"/>
</dbReference>
<evidence type="ECO:0000313" key="5">
    <source>
        <dbReference type="Proteomes" id="UP000440668"/>
    </source>
</evidence>
<dbReference type="Proteomes" id="UP000471672">
    <property type="component" value="Unassembled WGS sequence"/>
</dbReference>
<keyword evidence="6" id="KW-1185">Reference proteome</keyword>
<dbReference type="EMBL" id="WMKA01000004">
    <property type="protein sequence ID" value="MTG87972.1"/>
    <property type="molecule type" value="Genomic_DNA"/>
</dbReference>
<evidence type="ECO:0000256" key="1">
    <source>
        <dbReference type="SAM" id="MobiDB-lite"/>
    </source>
</evidence>
<name>A0A6N7ZF86_9MICO</name>
<evidence type="ECO:0000259" key="2">
    <source>
        <dbReference type="SMART" id="SM00530"/>
    </source>
</evidence>
<evidence type="ECO:0000313" key="4">
    <source>
        <dbReference type="EMBL" id="NDO91008.1"/>
    </source>
</evidence>
<organism evidence="3 5">
    <name type="scientific">Cellulosimicrobium composti</name>
    <dbReference type="NCBI Taxonomy" id="2672572"/>
    <lineage>
        <taxon>Bacteria</taxon>
        <taxon>Bacillati</taxon>
        <taxon>Actinomycetota</taxon>
        <taxon>Actinomycetes</taxon>
        <taxon>Micrococcales</taxon>
        <taxon>Promicromonosporaceae</taxon>
        <taxon>Cellulosimicrobium</taxon>
    </lineage>
</organism>
<sequence length="123" mass="13478">MARTGRFWDRHNQRMQDPESARRFATELARIRAIDEVVNTLAEQIETLGLTKADVARAIGAESSTVRRLLSASTRNPTVGTVGEMAAAVGLKLVLVPMSEEERRETTEPMLAGARAHHEVAVA</sequence>
<accession>A0A6N7ZF86</accession>
<dbReference type="RefSeq" id="WP_024841375.1">
    <property type="nucleotide sequence ID" value="NZ_JAAFAN010000070.1"/>
</dbReference>
<reference evidence="3 5" key="1">
    <citation type="submission" date="2019-11" db="EMBL/GenBank/DDBJ databases">
        <title>Cellulosimicrobium composti sp. nov. isolated from a compost.</title>
        <authorList>
            <person name="Yang Y."/>
        </authorList>
    </citation>
    <scope>NUCLEOTIDE SEQUENCE [LARGE SCALE GENOMIC DNA]</scope>
    <source>
        <strain evidence="3 5">BIT-GX5</strain>
    </source>
</reference>